<gene>
    <name evidence="1" type="ORF">F0M16_19195</name>
</gene>
<protein>
    <submittedName>
        <fullName evidence="1">Uncharacterized protein</fullName>
    </submittedName>
</protein>
<sequence>MRKITTKTESDLSDKLAKAKEQLLRKKKSNDSKDKGFEHSDFVTIAVIVCAMLSYGLATLPKADQESSEAKNEVVIKEAVISKDIKESLEIIQNDVSKTKESSNFDMHLLRKGTPEELQASIDKNREYLDFCDSLKMVGTVRSFKRSWVMSYQCKKGNFEYSNTINYNFRTDTREHYEVKMLFEIDKQSGYKIEYSNKENYVGRVGTETISALGSIEALADRQLGWVNKVMKYELQKNLKTEYDKHVVESIL</sequence>
<dbReference type="Proteomes" id="UP000323225">
    <property type="component" value="Unassembled WGS sequence"/>
</dbReference>
<comment type="caution">
    <text evidence="1">The sequence shown here is derived from an EMBL/GenBank/DDBJ whole genome shotgun (WGS) entry which is preliminary data.</text>
</comment>
<evidence type="ECO:0000313" key="2">
    <source>
        <dbReference type="Proteomes" id="UP000323225"/>
    </source>
</evidence>
<evidence type="ECO:0000313" key="1">
    <source>
        <dbReference type="EMBL" id="KAA1253163.1"/>
    </source>
</evidence>
<reference evidence="1 2" key="1">
    <citation type="submission" date="2019-09" db="EMBL/GenBank/DDBJ databases">
        <authorList>
            <person name="Kritzky A."/>
            <person name="Schelkanova E.Y."/>
            <person name="Alkhova Z.V."/>
            <person name="Smirnova N.I."/>
        </authorList>
    </citation>
    <scope>NUCLEOTIDE SEQUENCE [LARGE SCALE GENOMIC DNA]</scope>
    <source>
        <strain evidence="1 2">M1526</strain>
    </source>
</reference>
<proteinExistence type="predicted"/>
<organism evidence="1 2">
    <name type="scientific">Vibrio cholerae</name>
    <dbReference type="NCBI Taxonomy" id="666"/>
    <lineage>
        <taxon>Bacteria</taxon>
        <taxon>Pseudomonadati</taxon>
        <taxon>Pseudomonadota</taxon>
        <taxon>Gammaproteobacteria</taxon>
        <taxon>Vibrionales</taxon>
        <taxon>Vibrionaceae</taxon>
        <taxon>Vibrio</taxon>
    </lineage>
</organism>
<dbReference type="AlphaFoldDB" id="A0A5Q6PE77"/>
<accession>A0A5Q6PE77</accession>
<dbReference type="EMBL" id="VUAA01000027">
    <property type="protein sequence ID" value="KAA1253163.1"/>
    <property type="molecule type" value="Genomic_DNA"/>
</dbReference>
<name>A0A5Q6PE77_VIBCL</name>